<dbReference type="PANTHER" id="PTHR11257">
    <property type="entry name" value="CHEMOSENSORY PROTEIN-RELATED"/>
    <property type="match status" value="1"/>
</dbReference>
<dbReference type="EMBL" id="MG637037">
    <property type="protein sequence ID" value="AXF54073.1"/>
    <property type="molecule type" value="mRNA"/>
</dbReference>
<keyword evidence="2" id="KW-0732">Signal</keyword>
<feature type="signal peptide" evidence="2">
    <location>
        <begin position="1"/>
        <end position="18"/>
    </location>
</feature>
<evidence type="ECO:0000313" key="3">
    <source>
        <dbReference type="EMBL" id="AXF54073.1"/>
    </source>
</evidence>
<protein>
    <submittedName>
        <fullName evidence="3">Chemosensory protein 5</fullName>
    </submittedName>
</protein>
<accession>A0A345BT16</accession>
<dbReference type="PANTHER" id="PTHR11257:SF9">
    <property type="entry name" value="CHEMOSENSORY PROTEIN 13"/>
    <property type="match status" value="1"/>
</dbReference>
<feature type="chain" id="PRO_5016938663" evidence="2">
    <location>
        <begin position="19"/>
        <end position="255"/>
    </location>
</feature>
<dbReference type="Pfam" id="PF03392">
    <property type="entry name" value="OS-D"/>
    <property type="match status" value="1"/>
</dbReference>
<name>A0A345BT16_9CUCU</name>
<dbReference type="InterPro" id="IPR036682">
    <property type="entry name" value="OS_D_A10/PebIII_sf"/>
</dbReference>
<proteinExistence type="evidence at transcript level"/>
<dbReference type="InterPro" id="IPR005055">
    <property type="entry name" value="A10/PebIII"/>
</dbReference>
<reference evidence="3" key="1">
    <citation type="journal article" date="2018" name="Front. Physiol.">
        <title>Identification, Expression Patterns, and Functional Characterization of Chemosensory Proteins in Dendroctonus armandi (Coleoptera: Curculionidae: Scolytinae).</title>
        <authorList>
            <person name="Li Z."/>
            <person name="Dai L."/>
            <person name="Chu H."/>
            <person name="Fu D."/>
            <person name="Sun Y."/>
            <person name="Chen H."/>
        </authorList>
    </citation>
    <scope>NUCLEOTIDE SEQUENCE</scope>
</reference>
<dbReference type="Gene3D" id="1.10.2080.10">
    <property type="entry name" value="Insect odorant-binding protein A10/Ejaculatory bulb-specific protein 3"/>
    <property type="match status" value="1"/>
</dbReference>
<feature type="region of interest" description="Disordered" evidence="1">
    <location>
        <begin position="126"/>
        <end position="192"/>
    </location>
</feature>
<organism evidence="3">
    <name type="scientific">Dendroctonus armandi</name>
    <dbReference type="NCBI Taxonomy" id="77159"/>
    <lineage>
        <taxon>Eukaryota</taxon>
        <taxon>Metazoa</taxon>
        <taxon>Ecdysozoa</taxon>
        <taxon>Arthropoda</taxon>
        <taxon>Hexapoda</taxon>
        <taxon>Insecta</taxon>
        <taxon>Pterygota</taxon>
        <taxon>Neoptera</taxon>
        <taxon>Endopterygota</taxon>
        <taxon>Coleoptera</taxon>
        <taxon>Polyphaga</taxon>
        <taxon>Cucujiformia</taxon>
        <taxon>Curculionidae</taxon>
        <taxon>Scolytinae</taxon>
        <taxon>Dendroctonus</taxon>
    </lineage>
</organism>
<dbReference type="SUPFAM" id="SSF100910">
    <property type="entry name" value="Chemosensory protein Csp2"/>
    <property type="match status" value="1"/>
</dbReference>
<evidence type="ECO:0000256" key="2">
    <source>
        <dbReference type="SAM" id="SignalP"/>
    </source>
</evidence>
<evidence type="ECO:0000256" key="1">
    <source>
        <dbReference type="SAM" id="MobiDB-lite"/>
    </source>
</evidence>
<dbReference type="AlphaFoldDB" id="A0A345BT16"/>
<feature type="compositionally biased region" description="Polar residues" evidence="1">
    <location>
        <begin position="143"/>
        <end position="191"/>
    </location>
</feature>
<sequence>MQLIVSVLIGMALDLAGAKPTGKYYASKYDHIDVGTILNNRRMVNYYSACLLSQGACPPEGVELKRILPEALQTNCARCSEKQAATALMAIKRLKKEYPKIWQELSGKWDPSATFVERFESTFEALHGPGRLTTPAGDKLDSPDSNTIDANITQTSPQDSDRGNQPATSTQIITTNPPFSSSTNPFASTKRPSPIPGLVPFNTFFTNPPIPIRPINIGATVKAIKQVEKMVADIALEKIRSILRPWRRVKKAQNV</sequence>